<gene>
    <name evidence="3" type="ORF">SERN_1651</name>
</gene>
<dbReference type="RefSeq" id="WP_135849616.1">
    <property type="nucleotide sequence ID" value="NZ_RHPJ01000002.1"/>
</dbReference>
<name>A0A4Z1E7J3_9MICO</name>
<keyword evidence="4" id="KW-1185">Reference proteome</keyword>
<comment type="similarity">
    <text evidence="1">Belongs to the asp23 family.</text>
</comment>
<protein>
    <recommendedName>
        <fullName evidence="5">Alkaline shock protein 23</fullName>
    </recommendedName>
</protein>
<evidence type="ECO:0008006" key="5">
    <source>
        <dbReference type="Google" id="ProtNLM"/>
    </source>
</evidence>
<proteinExistence type="inferred from homology"/>
<comment type="caution">
    <text evidence="3">The sequence shown here is derived from an EMBL/GenBank/DDBJ whole genome shotgun (WGS) entry which is preliminary data.</text>
</comment>
<reference evidence="3 4" key="1">
    <citation type="submission" date="2018-11" db="EMBL/GenBank/DDBJ databases">
        <title>Complete genome sequencing of the Actinobacteria Serinibacter sp. K3-2.</title>
        <authorList>
            <person name="Rakitin A.L."/>
            <person name="Beletsky A.V."/>
            <person name="Mardanov A.V."/>
            <person name="Ravin N.V."/>
            <person name="Gromova A.S."/>
            <person name="Filippova S.N."/>
            <person name="Gal'Chenko V.F."/>
        </authorList>
    </citation>
    <scope>NUCLEOTIDE SEQUENCE [LARGE SCALE GENOMIC DNA]</scope>
    <source>
        <strain evidence="3 4">K3-2</strain>
    </source>
</reference>
<dbReference type="OrthoDB" id="3217325at2"/>
<evidence type="ECO:0000313" key="4">
    <source>
        <dbReference type="Proteomes" id="UP000297318"/>
    </source>
</evidence>
<dbReference type="Pfam" id="PF03780">
    <property type="entry name" value="Asp23"/>
    <property type="match status" value="1"/>
</dbReference>
<accession>A0A4Z1E7J3</accession>
<dbReference type="InterPro" id="IPR005531">
    <property type="entry name" value="Asp23"/>
</dbReference>
<dbReference type="AlphaFoldDB" id="A0A4Z1E7J3"/>
<organism evidence="3 4">
    <name type="scientific">Serinibacter arcticus</name>
    <dbReference type="NCBI Taxonomy" id="1655435"/>
    <lineage>
        <taxon>Bacteria</taxon>
        <taxon>Bacillati</taxon>
        <taxon>Actinomycetota</taxon>
        <taxon>Actinomycetes</taxon>
        <taxon>Micrococcales</taxon>
        <taxon>Beutenbergiaceae</taxon>
        <taxon>Serinibacter</taxon>
    </lineage>
</organism>
<dbReference type="Proteomes" id="UP000297318">
    <property type="component" value="Unassembled WGS sequence"/>
</dbReference>
<feature type="region of interest" description="Disordered" evidence="2">
    <location>
        <begin position="1"/>
        <end position="20"/>
    </location>
</feature>
<evidence type="ECO:0000256" key="1">
    <source>
        <dbReference type="ARBA" id="ARBA00005721"/>
    </source>
</evidence>
<dbReference type="EMBL" id="RHPJ01000002">
    <property type="protein sequence ID" value="TGO05647.1"/>
    <property type="molecule type" value="Genomic_DNA"/>
</dbReference>
<evidence type="ECO:0000256" key="2">
    <source>
        <dbReference type="SAM" id="MobiDB-lite"/>
    </source>
</evidence>
<evidence type="ECO:0000313" key="3">
    <source>
        <dbReference type="EMBL" id="TGO05647.1"/>
    </source>
</evidence>
<sequence length="138" mass="14549">MTALAPASARPGGDSRSRGTLTLSDGVVEKIASQVVAEVSDTYGTSRGLLGWRDRVGSTVRPAVDVDLHADFVDLSISVGLVFPVSLRSAADTIRDRVQQRVGDLTGVPVRRVDVRITGLRAGADGRSGGPDPDRELR</sequence>